<keyword evidence="1" id="KW-0812">Transmembrane</keyword>
<keyword evidence="1" id="KW-0472">Membrane</keyword>
<gene>
    <name evidence="3" type="ORF">BON22_2177</name>
    <name evidence="2" type="ORF">CYFA0S_05e02168g</name>
</gene>
<dbReference type="PANTHER" id="PTHR28229">
    <property type="entry name" value="TRANSLOCATION PROTEIN SEC66"/>
    <property type="match status" value="1"/>
</dbReference>
<dbReference type="STRING" id="36022.A0A061ASI4"/>
<evidence type="ECO:0000256" key="1">
    <source>
        <dbReference type="SAM" id="Phobius"/>
    </source>
</evidence>
<keyword evidence="4" id="KW-1185">Reference proteome</keyword>
<name>A0A061ASI4_CYBFA</name>
<evidence type="ECO:0000313" key="2">
    <source>
        <dbReference type="EMBL" id="CDR40588.1"/>
    </source>
</evidence>
<accession>A0A061ASI4</accession>
<dbReference type="EMBL" id="MPUK01000003">
    <property type="protein sequence ID" value="ONH68264.1"/>
    <property type="molecule type" value="Genomic_DNA"/>
</dbReference>
<proteinExistence type="predicted"/>
<feature type="transmembrane region" description="Helical" evidence="1">
    <location>
        <begin position="20"/>
        <end position="37"/>
    </location>
</feature>
<sequence length="210" mass="24181">MDEDPATENIVKKVYVWTPFLYLAVLIAALVSFARWYRGKKIAAKQNQVPFFGRNVASETYHELTQHEGVNPYVLKAALIRRGAESIRRTIKLKEVTPFMTMLYQKGSIGDDLWERFQNAQQLEEEEIKTIVAETEKYKSGWVQKFVPLLQEVCFNEALRRRYAAIDDRKLKLLDAWNVEIDDKGMLKNPILTLKPTLNTAPTASKTSAK</sequence>
<dbReference type="Proteomes" id="UP000189513">
    <property type="component" value="Unassembled WGS sequence"/>
</dbReference>
<dbReference type="InterPro" id="IPR018624">
    <property type="entry name" value="Sec66"/>
</dbReference>
<keyword evidence="1" id="KW-1133">Transmembrane helix</keyword>
<dbReference type="GO" id="GO:0031204">
    <property type="term" value="P:post-translational protein targeting to membrane, translocation"/>
    <property type="evidence" value="ECO:0007669"/>
    <property type="project" value="InterPro"/>
</dbReference>
<protein>
    <submittedName>
        <fullName evidence="2">CYFA0S05e02168g1_1</fullName>
    </submittedName>
    <submittedName>
        <fullName evidence="3">Translocation protein SEC66</fullName>
    </submittedName>
</protein>
<dbReference type="Pfam" id="PF09802">
    <property type="entry name" value="Sec66"/>
    <property type="match status" value="1"/>
</dbReference>
<dbReference type="PANTHER" id="PTHR28229:SF1">
    <property type="entry name" value="TRANSLOCATION PROTEIN SEC66"/>
    <property type="match status" value="1"/>
</dbReference>
<dbReference type="AlphaFoldDB" id="A0A061ASI4"/>
<dbReference type="GO" id="GO:0031207">
    <property type="term" value="C:Sec62/Sec63 complex"/>
    <property type="evidence" value="ECO:0007669"/>
    <property type="project" value="InterPro"/>
</dbReference>
<evidence type="ECO:0000313" key="3">
    <source>
        <dbReference type="EMBL" id="ONH68264.1"/>
    </source>
</evidence>
<dbReference type="VEuPathDB" id="FungiDB:BON22_2177"/>
<reference evidence="2" key="1">
    <citation type="journal article" date="2014" name="Genome Announc.">
        <title>Genome sequence of the yeast Cyberlindnera fabianii (Hansenula fabianii).</title>
        <authorList>
            <person name="Freel K.C."/>
            <person name="Sarilar V."/>
            <person name="Neuveglise C."/>
            <person name="Devillers H."/>
            <person name="Friedrich A."/>
            <person name="Schacherer J."/>
        </authorList>
    </citation>
    <scope>NUCLEOTIDE SEQUENCE</scope>
    <source>
        <strain evidence="2">YJS4271</strain>
    </source>
</reference>
<reference evidence="3" key="3">
    <citation type="submission" date="2017-01" db="EMBL/GenBank/DDBJ databases">
        <authorList>
            <person name="Mah S.A."/>
            <person name="Swanson W.J."/>
            <person name="Moy G.W."/>
            <person name="Vacquier V.D."/>
        </authorList>
    </citation>
    <scope>NUCLEOTIDE SEQUENCE [LARGE SCALE GENOMIC DNA]</scope>
    <source>
        <strain evidence="3">65</strain>
    </source>
</reference>
<evidence type="ECO:0000313" key="4">
    <source>
        <dbReference type="Proteomes" id="UP000189513"/>
    </source>
</evidence>
<reference evidence="4" key="2">
    <citation type="journal article" date="2017" name="Genome Announc.">
        <title>Genome sequences of Cyberlindnera fabianii 65, Pichia kudriavzevii 129, and Saccharomyces cerevisiae 131 isolated from fermented masau fruits in Zimbabwe.</title>
        <authorList>
            <person name="van Rijswijck I.M.H."/>
            <person name="Derks M.F.L."/>
            <person name="Abee T."/>
            <person name="de Ridder D."/>
            <person name="Smid E.J."/>
        </authorList>
    </citation>
    <scope>NUCLEOTIDE SEQUENCE [LARGE SCALE GENOMIC DNA]</scope>
    <source>
        <strain evidence="4">65</strain>
    </source>
</reference>
<organism evidence="2">
    <name type="scientific">Cyberlindnera fabianii</name>
    <name type="common">Yeast</name>
    <name type="synonym">Hansenula fabianii</name>
    <dbReference type="NCBI Taxonomy" id="36022"/>
    <lineage>
        <taxon>Eukaryota</taxon>
        <taxon>Fungi</taxon>
        <taxon>Dikarya</taxon>
        <taxon>Ascomycota</taxon>
        <taxon>Saccharomycotina</taxon>
        <taxon>Saccharomycetes</taxon>
        <taxon>Phaffomycetales</taxon>
        <taxon>Phaffomycetaceae</taxon>
        <taxon>Cyberlindnera</taxon>
    </lineage>
</organism>
<dbReference type="OrthoDB" id="73168at2759"/>
<dbReference type="EMBL" id="LK052890">
    <property type="protein sequence ID" value="CDR40588.1"/>
    <property type="molecule type" value="Genomic_DNA"/>
</dbReference>